<reference evidence="3" key="1">
    <citation type="submission" date="2020-05" db="EMBL/GenBank/DDBJ databases">
        <authorList>
            <person name="Chiriac C."/>
            <person name="Salcher M."/>
            <person name="Ghai R."/>
            <person name="Kavagutti S V."/>
        </authorList>
    </citation>
    <scope>NUCLEOTIDE SEQUENCE</scope>
</reference>
<keyword evidence="2" id="KW-0812">Transmembrane</keyword>
<feature type="compositionally biased region" description="Low complexity" evidence="1">
    <location>
        <begin position="117"/>
        <end position="156"/>
    </location>
</feature>
<dbReference type="AlphaFoldDB" id="A0A6J7CUV1"/>
<dbReference type="InterPro" id="IPR014717">
    <property type="entry name" value="Transl_elong_EF1B/ribsomal_bS6"/>
</dbReference>
<keyword evidence="2" id="KW-0472">Membrane</keyword>
<keyword evidence="2" id="KW-1133">Transmembrane helix</keyword>
<dbReference type="EMBL" id="CAFBLM010000008">
    <property type="protein sequence ID" value="CAB4862307.1"/>
    <property type="molecule type" value="Genomic_DNA"/>
</dbReference>
<dbReference type="InterPro" id="IPR007445">
    <property type="entry name" value="PilO"/>
</dbReference>
<dbReference type="PANTHER" id="PTHR39555">
    <property type="entry name" value="FIMBRIAL ASSEMBLY PROTEIN PILO-LIKE PROTEIN-RELATED"/>
    <property type="match status" value="1"/>
</dbReference>
<feature type="transmembrane region" description="Helical" evidence="2">
    <location>
        <begin position="7"/>
        <end position="27"/>
    </location>
</feature>
<feature type="compositionally biased region" description="Polar residues" evidence="1">
    <location>
        <begin position="229"/>
        <end position="250"/>
    </location>
</feature>
<accession>A0A6J7CUV1</accession>
<dbReference type="Pfam" id="PF10741">
    <property type="entry name" value="T2SSM_b"/>
    <property type="match status" value="1"/>
</dbReference>
<dbReference type="Pfam" id="PF04350">
    <property type="entry name" value="PilO"/>
    <property type="match status" value="1"/>
</dbReference>
<dbReference type="InterPro" id="IPR034756">
    <property type="entry name" value="T2SSM_b"/>
</dbReference>
<sequence length="250" mass="25078">MTKSRQWIAGTALVAVVVLVAGMFLFVQPRRSQASALRGQTATQDAANQALQNKIATLKAQQQDLPNQQAILDTIRQQLPQTPNLPSLVRSLTDLAKASGVELVALAPSNPQALVQASAPAGGNSSSAPSAGGSSSDSATSSSTGSTSSGSAASAGSATGVQQIPLKISVIGSYAQLTQFLTGLESSQRALKVLEVAVAPASSSGATTASKTDLQMDLSALAFMAPKSTAPNASTPGSSNSSKAPATNSQ</sequence>
<feature type="region of interest" description="Disordered" evidence="1">
    <location>
        <begin position="227"/>
        <end position="250"/>
    </location>
</feature>
<dbReference type="PANTHER" id="PTHR39555:SF1">
    <property type="entry name" value="TYPE IV PILUS INNER MEMBRANE COMPONENT PILO"/>
    <property type="match status" value="1"/>
</dbReference>
<evidence type="ECO:0000313" key="3">
    <source>
        <dbReference type="EMBL" id="CAB4862307.1"/>
    </source>
</evidence>
<dbReference type="GO" id="GO:0043107">
    <property type="term" value="P:type IV pilus-dependent motility"/>
    <property type="evidence" value="ECO:0007669"/>
    <property type="project" value="InterPro"/>
</dbReference>
<name>A0A6J7CUV1_9ZZZZ</name>
<dbReference type="GO" id="GO:0043683">
    <property type="term" value="P:type IV pilus assembly"/>
    <property type="evidence" value="ECO:0007669"/>
    <property type="project" value="InterPro"/>
</dbReference>
<protein>
    <submittedName>
        <fullName evidence="3">Unannotated protein</fullName>
    </submittedName>
</protein>
<evidence type="ECO:0000256" key="2">
    <source>
        <dbReference type="SAM" id="Phobius"/>
    </source>
</evidence>
<dbReference type="Gene3D" id="3.30.70.60">
    <property type="match status" value="1"/>
</dbReference>
<proteinExistence type="predicted"/>
<organism evidence="3">
    <name type="scientific">freshwater metagenome</name>
    <dbReference type="NCBI Taxonomy" id="449393"/>
    <lineage>
        <taxon>unclassified sequences</taxon>
        <taxon>metagenomes</taxon>
        <taxon>ecological metagenomes</taxon>
    </lineage>
</organism>
<gene>
    <name evidence="3" type="ORF">UFOPK3401_00315</name>
</gene>
<evidence type="ECO:0000256" key="1">
    <source>
        <dbReference type="SAM" id="MobiDB-lite"/>
    </source>
</evidence>
<feature type="region of interest" description="Disordered" evidence="1">
    <location>
        <begin position="116"/>
        <end position="156"/>
    </location>
</feature>